<dbReference type="Proteomes" id="UP001187192">
    <property type="component" value="Unassembled WGS sequence"/>
</dbReference>
<name>A0AA88J9D2_FICCA</name>
<feature type="region of interest" description="Disordered" evidence="1">
    <location>
        <begin position="67"/>
        <end position="118"/>
    </location>
</feature>
<feature type="region of interest" description="Disordered" evidence="1">
    <location>
        <begin position="146"/>
        <end position="167"/>
    </location>
</feature>
<evidence type="ECO:0000256" key="1">
    <source>
        <dbReference type="SAM" id="MobiDB-lite"/>
    </source>
</evidence>
<sequence>MTEAVKRFNQLSRLCPHMVPNEKERLRRMIKMLRPEIAVIVNSGTAPPTTTAECVKCALRAEYHLNKKKESQPGQSEVPKNNNNQNRENFINQGRSQGGQWSNNKRKGNFPNKRNHNNRVSYGHKFMLWLQTRGTLIQELSKQDVPALPAKSVEKPIGSAPQHAGRS</sequence>
<feature type="compositionally biased region" description="Basic residues" evidence="1">
    <location>
        <begin position="104"/>
        <end position="117"/>
    </location>
</feature>
<evidence type="ECO:0000313" key="2">
    <source>
        <dbReference type="EMBL" id="GMN65959.1"/>
    </source>
</evidence>
<feature type="compositionally biased region" description="Low complexity" evidence="1">
    <location>
        <begin position="81"/>
        <end position="92"/>
    </location>
</feature>
<organism evidence="2 3">
    <name type="scientific">Ficus carica</name>
    <name type="common">Common fig</name>
    <dbReference type="NCBI Taxonomy" id="3494"/>
    <lineage>
        <taxon>Eukaryota</taxon>
        <taxon>Viridiplantae</taxon>
        <taxon>Streptophyta</taxon>
        <taxon>Embryophyta</taxon>
        <taxon>Tracheophyta</taxon>
        <taxon>Spermatophyta</taxon>
        <taxon>Magnoliopsida</taxon>
        <taxon>eudicotyledons</taxon>
        <taxon>Gunneridae</taxon>
        <taxon>Pentapetalae</taxon>
        <taxon>rosids</taxon>
        <taxon>fabids</taxon>
        <taxon>Rosales</taxon>
        <taxon>Moraceae</taxon>
        <taxon>Ficeae</taxon>
        <taxon>Ficus</taxon>
    </lineage>
</organism>
<keyword evidence="3" id="KW-1185">Reference proteome</keyword>
<comment type="caution">
    <text evidence="2">The sequence shown here is derived from an EMBL/GenBank/DDBJ whole genome shotgun (WGS) entry which is preliminary data.</text>
</comment>
<accession>A0AA88J9D2</accession>
<gene>
    <name evidence="2" type="ORF">TIFTF001_035023</name>
</gene>
<reference evidence="2" key="1">
    <citation type="submission" date="2023-07" db="EMBL/GenBank/DDBJ databases">
        <title>draft genome sequence of fig (Ficus carica).</title>
        <authorList>
            <person name="Takahashi T."/>
            <person name="Nishimura K."/>
        </authorList>
    </citation>
    <scope>NUCLEOTIDE SEQUENCE</scope>
</reference>
<protein>
    <submittedName>
        <fullName evidence="2">Uncharacterized protein</fullName>
    </submittedName>
</protein>
<feature type="compositionally biased region" description="Polar residues" evidence="1">
    <location>
        <begin position="93"/>
        <end position="103"/>
    </location>
</feature>
<dbReference type="AlphaFoldDB" id="A0AA88J9D2"/>
<evidence type="ECO:0000313" key="3">
    <source>
        <dbReference type="Proteomes" id="UP001187192"/>
    </source>
</evidence>
<dbReference type="EMBL" id="BTGU01000275">
    <property type="protein sequence ID" value="GMN65959.1"/>
    <property type="molecule type" value="Genomic_DNA"/>
</dbReference>
<proteinExistence type="predicted"/>